<dbReference type="Proteomes" id="UP000030185">
    <property type="component" value="Unassembled WGS sequence"/>
</dbReference>
<sequence length="51" mass="5910">MDITGRVRFCHGIAGGAYECGKSLRVLRGDKNTWKISIESLIRIRKRWTEM</sequence>
<dbReference type="EMBL" id="BBLT01000001">
    <property type="protein sequence ID" value="GAL83154.1"/>
    <property type="molecule type" value="Genomic_DNA"/>
</dbReference>
<organism evidence="1 2">
    <name type="scientific">Sporocytophaga myxococcoides</name>
    <dbReference type="NCBI Taxonomy" id="153721"/>
    <lineage>
        <taxon>Bacteria</taxon>
        <taxon>Pseudomonadati</taxon>
        <taxon>Bacteroidota</taxon>
        <taxon>Cytophagia</taxon>
        <taxon>Cytophagales</taxon>
        <taxon>Cytophagaceae</taxon>
        <taxon>Sporocytophaga</taxon>
    </lineage>
</organism>
<name>A0A098L9S2_9BACT</name>
<accession>A0A098L9S2</accession>
<keyword evidence="2" id="KW-1185">Reference proteome</keyword>
<dbReference type="AlphaFoldDB" id="A0A098L9S2"/>
<proteinExistence type="predicted"/>
<protein>
    <submittedName>
        <fullName evidence="1">Uncharacterized protein</fullName>
    </submittedName>
</protein>
<reference evidence="1 2" key="1">
    <citation type="submission" date="2014-09" db="EMBL/GenBank/DDBJ databases">
        <title>Sporocytophaga myxococcoides PG-01 genome sequencing.</title>
        <authorList>
            <person name="Liu L."/>
            <person name="Gao P.J."/>
            <person name="Chen G.J."/>
            <person name="Wang L.S."/>
        </authorList>
    </citation>
    <scope>NUCLEOTIDE SEQUENCE [LARGE SCALE GENOMIC DNA]</scope>
    <source>
        <strain evidence="1 2">PG-01</strain>
    </source>
</reference>
<evidence type="ECO:0000313" key="1">
    <source>
        <dbReference type="EMBL" id="GAL83154.1"/>
    </source>
</evidence>
<comment type="caution">
    <text evidence="1">The sequence shown here is derived from an EMBL/GenBank/DDBJ whole genome shotgun (WGS) entry which is preliminary data.</text>
</comment>
<evidence type="ECO:0000313" key="2">
    <source>
        <dbReference type="Proteomes" id="UP000030185"/>
    </source>
</evidence>
<gene>
    <name evidence="1" type="ORF">MYP_380</name>
</gene>